<evidence type="ECO:0000256" key="2">
    <source>
        <dbReference type="ARBA" id="ARBA00022723"/>
    </source>
</evidence>
<evidence type="ECO:0000256" key="3">
    <source>
        <dbReference type="ARBA" id="ARBA00022801"/>
    </source>
</evidence>
<evidence type="ECO:0000256" key="4">
    <source>
        <dbReference type="ARBA" id="ARBA00022833"/>
    </source>
</evidence>
<organism evidence="8 9">
    <name type="scientific">Lacticaseibacillus nasuensis JCM 17158</name>
    <dbReference type="NCBI Taxonomy" id="1291734"/>
    <lineage>
        <taxon>Bacteria</taxon>
        <taxon>Bacillati</taxon>
        <taxon>Bacillota</taxon>
        <taxon>Bacilli</taxon>
        <taxon>Lactobacillales</taxon>
        <taxon>Lactobacillaceae</taxon>
        <taxon>Lacticaseibacillus</taxon>
    </lineage>
</organism>
<dbReference type="Proteomes" id="UP000051804">
    <property type="component" value="Unassembled WGS sequence"/>
</dbReference>
<dbReference type="NCBIfam" id="TIGR02289">
    <property type="entry name" value="M3_not_pepF"/>
    <property type="match status" value="1"/>
</dbReference>
<evidence type="ECO:0000313" key="8">
    <source>
        <dbReference type="EMBL" id="KRK74171.1"/>
    </source>
</evidence>
<accession>A0A0R1JSZ4</accession>
<comment type="similarity">
    <text evidence="6">Belongs to the peptidase M3 family.</text>
</comment>
<evidence type="ECO:0000313" key="9">
    <source>
        <dbReference type="Proteomes" id="UP000051804"/>
    </source>
</evidence>
<gene>
    <name evidence="8" type="ORF">FD02_GL000766</name>
</gene>
<keyword evidence="9" id="KW-1185">Reference proteome</keyword>
<keyword evidence="1 6" id="KW-0645">Protease</keyword>
<comment type="caution">
    <text evidence="8">The sequence shown here is derived from an EMBL/GenBank/DDBJ whole genome shotgun (WGS) entry which is preliminary data.</text>
</comment>
<dbReference type="InterPro" id="IPR001567">
    <property type="entry name" value="Pept_M3A_M3B_dom"/>
</dbReference>
<dbReference type="Gene3D" id="1.10.1370.30">
    <property type="match status" value="1"/>
</dbReference>
<evidence type="ECO:0000256" key="1">
    <source>
        <dbReference type="ARBA" id="ARBA00022670"/>
    </source>
</evidence>
<keyword evidence="5 6" id="KW-0482">Metalloprotease</keyword>
<dbReference type="SUPFAM" id="SSF55486">
    <property type="entry name" value="Metalloproteases ('zincins'), catalytic domain"/>
    <property type="match status" value="1"/>
</dbReference>
<dbReference type="STRING" id="1291734.FD02_GL000766"/>
<dbReference type="GO" id="GO:0004222">
    <property type="term" value="F:metalloendopeptidase activity"/>
    <property type="evidence" value="ECO:0007669"/>
    <property type="project" value="InterPro"/>
</dbReference>
<dbReference type="AlphaFoldDB" id="A0A0R1JSZ4"/>
<dbReference type="GO" id="GO:0046872">
    <property type="term" value="F:metal ion binding"/>
    <property type="evidence" value="ECO:0007669"/>
    <property type="project" value="UniProtKB-UniRule"/>
</dbReference>
<dbReference type="PANTHER" id="PTHR11804">
    <property type="entry name" value="PROTEASE M3 THIMET OLIGOPEPTIDASE-RELATED"/>
    <property type="match status" value="1"/>
</dbReference>
<dbReference type="GO" id="GO:0006518">
    <property type="term" value="P:peptide metabolic process"/>
    <property type="evidence" value="ECO:0007669"/>
    <property type="project" value="TreeGrafter"/>
</dbReference>
<dbReference type="Pfam" id="PF01432">
    <property type="entry name" value="Peptidase_M3"/>
    <property type="match status" value="1"/>
</dbReference>
<evidence type="ECO:0000259" key="7">
    <source>
        <dbReference type="Pfam" id="PF01432"/>
    </source>
</evidence>
<evidence type="ECO:0000256" key="5">
    <source>
        <dbReference type="ARBA" id="ARBA00023049"/>
    </source>
</evidence>
<keyword evidence="2 6" id="KW-0479">Metal-binding</keyword>
<protein>
    <recommendedName>
        <fullName evidence="7">Peptidase M3A/M3B catalytic domain-containing protein</fullName>
    </recommendedName>
</protein>
<dbReference type="PATRIC" id="fig|1291734.4.peg.793"/>
<dbReference type="CDD" id="cd09606">
    <property type="entry name" value="M3B_PepF"/>
    <property type="match status" value="1"/>
</dbReference>
<name>A0A0R1JSZ4_9LACO</name>
<dbReference type="PANTHER" id="PTHR11804:SF28">
    <property type="entry name" value="OLIGOENDOPEPTIDASE F"/>
    <property type="match status" value="1"/>
</dbReference>
<dbReference type="EMBL" id="AZDJ01000001">
    <property type="protein sequence ID" value="KRK74171.1"/>
    <property type="molecule type" value="Genomic_DNA"/>
</dbReference>
<dbReference type="GO" id="GO:0006508">
    <property type="term" value="P:proteolysis"/>
    <property type="evidence" value="ECO:0007669"/>
    <property type="project" value="UniProtKB-KW"/>
</dbReference>
<comment type="cofactor">
    <cofactor evidence="6">
        <name>Zn(2+)</name>
        <dbReference type="ChEBI" id="CHEBI:29105"/>
    </cofactor>
    <text evidence="6">Binds 1 zinc ion.</text>
</comment>
<dbReference type="InterPro" id="IPR045090">
    <property type="entry name" value="Pept_M3A_M3B"/>
</dbReference>
<sequence length="570" mass="64659">MILLDFNEVAYTRPDPDAVIATAKAGAADMAQATSPEAALAVAKRMTAYFNDVDSAAIIANTRHTIDTRDAFYKQESDFWDNFEPQLDSATTDYLKAVLASPYQEALSEIYPKPFMLQAKNQLRTESPDVIGLKQQANALSSEYTNLIASAQIDFQGQTYTLAQLGPFRDDKNRAVRKAANEAYWGFFAQHEATFDRIYDDMVKTRTEIAHKLGFADYSAMSYAFMNRFDYDEAMVSTYRHEVLTKVVPLVQKQRAKQAARLGLDHLAYYDLGVQFTTGNPKPTGTSAELVATAQQMYHDMSPEAGEFFDKMVTDHLLDLLAKPGKASGGYCEFIPSLQAPFIFSNFNGTSDDVDVLTHEAGHAFQTYLARWIQPSGLQFPTFEAAEIFSMSMEFIAYPWMPKFFGDQTDKRLYSHLQSALEFLPYGILVDHFQHEVYTHPDWTPAQRKACWRELEQQYCPDKDYSENPDLARGIYWMRQGHIFESPFYYIDYTIAQVIAYQFWKRFNVDHDETAWTDYVTMAKAGGSKTLLELIKLGHLRSPFEPGALDSTLTAISEALDAVDDQAIDR</sequence>
<evidence type="ECO:0000256" key="6">
    <source>
        <dbReference type="RuleBase" id="RU003435"/>
    </source>
</evidence>
<reference evidence="8 9" key="1">
    <citation type="journal article" date="2015" name="Genome Announc.">
        <title>Expanding the biotechnology potential of lactobacilli through comparative genomics of 213 strains and associated genera.</title>
        <authorList>
            <person name="Sun Z."/>
            <person name="Harris H.M."/>
            <person name="McCann A."/>
            <person name="Guo C."/>
            <person name="Argimon S."/>
            <person name="Zhang W."/>
            <person name="Yang X."/>
            <person name="Jeffery I.B."/>
            <person name="Cooney J.C."/>
            <person name="Kagawa T.F."/>
            <person name="Liu W."/>
            <person name="Song Y."/>
            <person name="Salvetti E."/>
            <person name="Wrobel A."/>
            <person name="Rasinkangas P."/>
            <person name="Parkhill J."/>
            <person name="Rea M.C."/>
            <person name="O'Sullivan O."/>
            <person name="Ritari J."/>
            <person name="Douillard F.P."/>
            <person name="Paul Ross R."/>
            <person name="Yang R."/>
            <person name="Briner A.E."/>
            <person name="Felis G.E."/>
            <person name="de Vos W.M."/>
            <person name="Barrangou R."/>
            <person name="Klaenhammer T.R."/>
            <person name="Caufield P.W."/>
            <person name="Cui Y."/>
            <person name="Zhang H."/>
            <person name="O'Toole P.W."/>
        </authorList>
    </citation>
    <scope>NUCLEOTIDE SEQUENCE [LARGE SCALE GENOMIC DNA]</scope>
    <source>
        <strain evidence="8 9">JCM 17158</strain>
    </source>
</reference>
<proteinExistence type="inferred from homology"/>
<dbReference type="InterPro" id="IPR011976">
    <property type="entry name" value="Pept_M3B_oligopep-rel"/>
</dbReference>
<keyword evidence="3 6" id="KW-0378">Hydrolase</keyword>
<keyword evidence="4 6" id="KW-0862">Zinc</keyword>
<feature type="domain" description="Peptidase M3A/M3B catalytic" evidence="7">
    <location>
        <begin position="170"/>
        <end position="545"/>
    </location>
</feature>